<accession>A0ACA9RV11</accession>
<feature type="non-terminal residue" evidence="1">
    <location>
        <position position="174"/>
    </location>
</feature>
<evidence type="ECO:0000313" key="2">
    <source>
        <dbReference type="Proteomes" id="UP000789920"/>
    </source>
</evidence>
<feature type="non-terminal residue" evidence="1">
    <location>
        <position position="1"/>
    </location>
</feature>
<evidence type="ECO:0000313" key="1">
    <source>
        <dbReference type="EMBL" id="CAG8812701.1"/>
    </source>
</evidence>
<sequence length="174" mass="20275">KNVQNTPVPIFTTALNYVSENTSEESVEISAPRSKIAQKLDFYRKKAAVPNTVKAIQNWMKKFNEFHCSYNYVIPIEAIEDPYLIEQQICEYIAQMSKKDRSEYKAKTIKQAIDRINRFISKNSAIHSFNLHDKYQFLDLHDILNSKMKDLQEKGLEEKEKSIALTAQQVKEIL</sequence>
<reference evidence="1" key="1">
    <citation type="submission" date="2021-06" db="EMBL/GenBank/DDBJ databases">
        <authorList>
            <person name="Kallberg Y."/>
            <person name="Tangrot J."/>
            <person name="Rosling A."/>
        </authorList>
    </citation>
    <scope>NUCLEOTIDE SEQUENCE</scope>
    <source>
        <strain evidence="1">MA461A</strain>
    </source>
</reference>
<name>A0ACA9RV11_9GLOM</name>
<gene>
    <name evidence="1" type="ORF">RPERSI_LOCUS23591</name>
</gene>
<dbReference type="Proteomes" id="UP000789920">
    <property type="component" value="Unassembled WGS sequence"/>
</dbReference>
<comment type="caution">
    <text evidence="1">The sequence shown here is derived from an EMBL/GenBank/DDBJ whole genome shotgun (WGS) entry which is preliminary data.</text>
</comment>
<organism evidence="1 2">
    <name type="scientific">Racocetra persica</name>
    <dbReference type="NCBI Taxonomy" id="160502"/>
    <lineage>
        <taxon>Eukaryota</taxon>
        <taxon>Fungi</taxon>
        <taxon>Fungi incertae sedis</taxon>
        <taxon>Mucoromycota</taxon>
        <taxon>Glomeromycotina</taxon>
        <taxon>Glomeromycetes</taxon>
        <taxon>Diversisporales</taxon>
        <taxon>Gigasporaceae</taxon>
        <taxon>Racocetra</taxon>
    </lineage>
</organism>
<protein>
    <submittedName>
        <fullName evidence="1">6443_t:CDS:1</fullName>
    </submittedName>
</protein>
<keyword evidence="2" id="KW-1185">Reference proteome</keyword>
<dbReference type="EMBL" id="CAJVQC010073990">
    <property type="protein sequence ID" value="CAG8812701.1"/>
    <property type="molecule type" value="Genomic_DNA"/>
</dbReference>
<proteinExistence type="predicted"/>